<comment type="similarity">
    <text evidence="1">Belongs to the ABC transporter superfamily.</text>
</comment>
<organism evidence="6 7">
    <name type="scientific">Nakamurella antarctica</name>
    <dbReference type="NCBI Taxonomy" id="1902245"/>
    <lineage>
        <taxon>Bacteria</taxon>
        <taxon>Bacillati</taxon>
        <taxon>Actinomycetota</taxon>
        <taxon>Actinomycetes</taxon>
        <taxon>Nakamurellales</taxon>
        <taxon>Nakamurellaceae</taxon>
        <taxon>Nakamurella</taxon>
    </lineage>
</organism>
<dbReference type="PANTHER" id="PTHR43776:SF7">
    <property type="entry name" value="D,D-DIPEPTIDE TRANSPORT ATP-BINDING PROTEIN DDPF-RELATED"/>
    <property type="match status" value="1"/>
</dbReference>
<dbReference type="PROSITE" id="PS00211">
    <property type="entry name" value="ABC_TRANSPORTER_1"/>
    <property type="match status" value="1"/>
</dbReference>
<dbReference type="GO" id="GO:0055085">
    <property type="term" value="P:transmembrane transport"/>
    <property type="evidence" value="ECO:0007669"/>
    <property type="project" value="UniProtKB-ARBA"/>
</dbReference>
<evidence type="ECO:0000313" key="6">
    <source>
        <dbReference type="EMBL" id="AZI58202.1"/>
    </source>
</evidence>
<dbReference type="CDD" id="cd03257">
    <property type="entry name" value="ABC_NikE_OppD_transporters"/>
    <property type="match status" value="1"/>
</dbReference>
<reference evidence="6 7" key="1">
    <citation type="submission" date="2018-11" db="EMBL/GenBank/DDBJ databases">
        <authorList>
            <person name="Da X."/>
        </authorList>
    </citation>
    <scope>NUCLEOTIDE SEQUENCE [LARGE SCALE GENOMIC DNA]</scope>
    <source>
        <strain evidence="6 7">S14-144</strain>
    </source>
</reference>
<dbReference type="InterPro" id="IPR003593">
    <property type="entry name" value="AAA+_ATPase"/>
</dbReference>
<accession>A0A3G8ZLJ2</accession>
<dbReference type="PANTHER" id="PTHR43776">
    <property type="entry name" value="TRANSPORT ATP-BINDING PROTEIN"/>
    <property type="match status" value="1"/>
</dbReference>
<dbReference type="AlphaFoldDB" id="A0A3G8ZLJ2"/>
<gene>
    <name evidence="6" type="ORF">EH165_08690</name>
</gene>
<reference evidence="6 7" key="2">
    <citation type="submission" date="2018-12" db="EMBL/GenBank/DDBJ databases">
        <title>Nakamurella antarcticus sp. nov., isolated from Antarctica South Shetland Islands soil.</title>
        <authorList>
            <person name="Peng F."/>
        </authorList>
    </citation>
    <scope>NUCLEOTIDE SEQUENCE [LARGE SCALE GENOMIC DNA]</scope>
    <source>
        <strain evidence="6 7">S14-144</strain>
    </source>
</reference>
<keyword evidence="7" id="KW-1185">Reference proteome</keyword>
<feature type="domain" description="ABC transporter" evidence="5">
    <location>
        <begin position="4"/>
        <end position="256"/>
    </location>
</feature>
<proteinExistence type="inferred from homology"/>
<dbReference type="RefSeq" id="WP_124799111.1">
    <property type="nucleotide sequence ID" value="NZ_CP034170.1"/>
</dbReference>
<dbReference type="SMART" id="SM00382">
    <property type="entry name" value="AAA"/>
    <property type="match status" value="1"/>
</dbReference>
<keyword evidence="3" id="KW-0547">Nucleotide-binding</keyword>
<sequence>MSLLEIDNVSVRFGEKPSALRQRMGLADTRITAVSEASLNINAGESIGVVGESGSGKTTLMRAVIGLVPIDSGEVRFNGVPLHARRSIELRRAIQMVYQDPGTTLNPSRKVGNAIEELLRVHNLAPSRAARQRRVAELFDRVQLPSSMLQAYPRELSGGQKQRIAIARSLALEPSVLIADEATSALDVIVQASVLDLLAELRRESGITLIFITHDLTLVRYLCERAIVMNAGVVVEGNTVDELFDNPQAQYTRELIEAVPKLPPVAGQVSHGN</sequence>
<dbReference type="OrthoDB" id="3504674at2"/>
<dbReference type="EMBL" id="CP034170">
    <property type="protein sequence ID" value="AZI58202.1"/>
    <property type="molecule type" value="Genomic_DNA"/>
</dbReference>
<dbReference type="GO" id="GO:0005524">
    <property type="term" value="F:ATP binding"/>
    <property type="evidence" value="ECO:0007669"/>
    <property type="project" value="UniProtKB-KW"/>
</dbReference>
<dbReference type="KEGG" id="nak:EH165_08690"/>
<dbReference type="Gene3D" id="3.40.50.300">
    <property type="entry name" value="P-loop containing nucleotide triphosphate hydrolases"/>
    <property type="match status" value="1"/>
</dbReference>
<dbReference type="GO" id="GO:0016887">
    <property type="term" value="F:ATP hydrolysis activity"/>
    <property type="evidence" value="ECO:0007669"/>
    <property type="project" value="InterPro"/>
</dbReference>
<dbReference type="InterPro" id="IPR027417">
    <property type="entry name" value="P-loop_NTPase"/>
</dbReference>
<dbReference type="InterPro" id="IPR017871">
    <property type="entry name" value="ABC_transporter-like_CS"/>
</dbReference>
<evidence type="ECO:0000256" key="3">
    <source>
        <dbReference type="ARBA" id="ARBA00022741"/>
    </source>
</evidence>
<keyword evidence="2" id="KW-0813">Transport</keyword>
<name>A0A3G8ZLJ2_9ACTN</name>
<evidence type="ECO:0000256" key="2">
    <source>
        <dbReference type="ARBA" id="ARBA00022448"/>
    </source>
</evidence>
<keyword evidence="4 6" id="KW-0067">ATP-binding</keyword>
<dbReference type="InterPro" id="IPR003439">
    <property type="entry name" value="ABC_transporter-like_ATP-bd"/>
</dbReference>
<dbReference type="PROSITE" id="PS50893">
    <property type="entry name" value="ABC_TRANSPORTER_2"/>
    <property type="match status" value="1"/>
</dbReference>
<dbReference type="InterPro" id="IPR050319">
    <property type="entry name" value="ABC_transp_ATP-bind"/>
</dbReference>
<evidence type="ECO:0000313" key="7">
    <source>
        <dbReference type="Proteomes" id="UP000268084"/>
    </source>
</evidence>
<evidence type="ECO:0000259" key="5">
    <source>
        <dbReference type="PROSITE" id="PS50893"/>
    </source>
</evidence>
<dbReference type="Pfam" id="PF00005">
    <property type="entry name" value="ABC_tran"/>
    <property type="match status" value="1"/>
</dbReference>
<dbReference type="SUPFAM" id="SSF52540">
    <property type="entry name" value="P-loop containing nucleoside triphosphate hydrolases"/>
    <property type="match status" value="1"/>
</dbReference>
<protein>
    <submittedName>
        <fullName evidence="6">ABC transporter ATP-binding protein</fullName>
    </submittedName>
</protein>
<evidence type="ECO:0000256" key="1">
    <source>
        <dbReference type="ARBA" id="ARBA00005417"/>
    </source>
</evidence>
<evidence type="ECO:0000256" key="4">
    <source>
        <dbReference type="ARBA" id="ARBA00022840"/>
    </source>
</evidence>
<dbReference type="Proteomes" id="UP000268084">
    <property type="component" value="Chromosome"/>
</dbReference>